<proteinExistence type="predicted"/>
<dbReference type="PANTHER" id="PTHR13492:SF2">
    <property type="entry name" value="RING FINGER PROTEIN 37"/>
    <property type="match status" value="1"/>
</dbReference>
<dbReference type="CDD" id="cd16660">
    <property type="entry name" value="RING-Ubox_RNF37"/>
    <property type="match status" value="1"/>
</dbReference>
<dbReference type="AlphaFoldDB" id="A0AA38HNZ5"/>
<dbReference type="Proteomes" id="UP001168821">
    <property type="component" value="Unassembled WGS sequence"/>
</dbReference>
<gene>
    <name evidence="7" type="ORF">Zmor_027421</name>
</gene>
<accession>A0AA38HNZ5</accession>
<sequence length="359" mass="40583">MYNFLDPKLMPKLQCSAPAMDNYEPHNLISDNEAVRARGFLAYTVTRPPIELEFEFLCSVDISFIILQTSIGNQKCTGIELFARSEASSYVSIAKAVYNTPGLTFCTSRKYSRTNLPPNHDPTNGLFFFKNDTVRVFMNAKFLKVVIFRTERTVPCLGGIKVFGKPARSCSEATVTTIDRIMGRIVPKVTTGGKENNTNFAIPQDFIDDLTCEVMAVPMTLPSGKTVDRDTLEKHIENEKSFGRKPGDPFTGLNFTENRKPVMNVALKSRIDMFLIQNSTNPSTFSLKRTLGSDQINSFKRLRTSETSVQCCVCQQDQNLYEIPCRHYYCRQCLLTLLSHKCNICNTEFSKSEATRFHV</sequence>
<dbReference type="SMART" id="SM00504">
    <property type="entry name" value="Ubox"/>
    <property type="match status" value="1"/>
</dbReference>
<comment type="caution">
    <text evidence="7">The sequence shown here is derived from an EMBL/GenBank/DDBJ whole genome shotgun (WGS) entry which is preliminary data.</text>
</comment>
<dbReference type="InterPro" id="IPR001841">
    <property type="entry name" value="Znf_RING"/>
</dbReference>
<dbReference type="PANTHER" id="PTHR13492">
    <property type="entry name" value="RING FINGER PROTEIN 37"/>
    <property type="match status" value="1"/>
</dbReference>
<evidence type="ECO:0000313" key="8">
    <source>
        <dbReference type="Proteomes" id="UP001168821"/>
    </source>
</evidence>
<dbReference type="InterPro" id="IPR039925">
    <property type="entry name" value="RNF37_RING-Ubox"/>
</dbReference>
<evidence type="ECO:0008006" key="9">
    <source>
        <dbReference type="Google" id="ProtNLM"/>
    </source>
</evidence>
<dbReference type="PROSITE" id="PS00518">
    <property type="entry name" value="ZF_RING_1"/>
    <property type="match status" value="1"/>
</dbReference>
<evidence type="ECO:0000259" key="6">
    <source>
        <dbReference type="PROSITE" id="PS51698"/>
    </source>
</evidence>
<dbReference type="PROSITE" id="PS51698">
    <property type="entry name" value="U_BOX"/>
    <property type="match status" value="1"/>
</dbReference>
<organism evidence="7 8">
    <name type="scientific">Zophobas morio</name>
    <dbReference type="NCBI Taxonomy" id="2755281"/>
    <lineage>
        <taxon>Eukaryota</taxon>
        <taxon>Metazoa</taxon>
        <taxon>Ecdysozoa</taxon>
        <taxon>Arthropoda</taxon>
        <taxon>Hexapoda</taxon>
        <taxon>Insecta</taxon>
        <taxon>Pterygota</taxon>
        <taxon>Neoptera</taxon>
        <taxon>Endopterygota</taxon>
        <taxon>Coleoptera</taxon>
        <taxon>Polyphaga</taxon>
        <taxon>Cucujiformia</taxon>
        <taxon>Tenebrionidae</taxon>
        <taxon>Zophobas</taxon>
    </lineage>
</organism>
<evidence type="ECO:0000256" key="3">
    <source>
        <dbReference type="ARBA" id="ARBA00022833"/>
    </source>
</evidence>
<dbReference type="GO" id="GO:0008270">
    <property type="term" value="F:zinc ion binding"/>
    <property type="evidence" value="ECO:0007669"/>
    <property type="project" value="UniProtKB-KW"/>
</dbReference>
<evidence type="ECO:0000313" key="7">
    <source>
        <dbReference type="EMBL" id="KAJ3640888.1"/>
    </source>
</evidence>
<feature type="domain" description="U-box" evidence="6">
    <location>
        <begin position="201"/>
        <end position="281"/>
    </location>
</feature>
<keyword evidence="2 4" id="KW-0863">Zinc-finger</keyword>
<dbReference type="GO" id="GO:0031625">
    <property type="term" value="F:ubiquitin protein ligase binding"/>
    <property type="evidence" value="ECO:0007669"/>
    <property type="project" value="TreeGrafter"/>
</dbReference>
<dbReference type="Gene3D" id="3.30.40.10">
    <property type="entry name" value="Zinc/RING finger domain, C3HC4 (zinc finger)"/>
    <property type="match status" value="2"/>
</dbReference>
<dbReference type="InterPro" id="IPR013083">
    <property type="entry name" value="Znf_RING/FYVE/PHD"/>
</dbReference>
<protein>
    <recommendedName>
        <fullName evidence="9">RING finger protein 37</fullName>
    </recommendedName>
</protein>
<dbReference type="InterPro" id="IPR039847">
    <property type="entry name" value="Ubox5"/>
</dbReference>
<keyword evidence="1" id="KW-0479">Metal-binding</keyword>
<dbReference type="InterPro" id="IPR003613">
    <property type="entry name" value="Ubox_domain"/>
</dbReference>
<dbReference type="GO" id="GO:0000209">
    <property type="term" value="P:protein polyubiquitination"/>
    <property type="evidence" value="ECO:0007669"/>
    <property type="project" value="TreeGrafter"/>
</dbReference>
<dbReference type="PROSITE" id="PS50089">
    <property type="entry name" value="ZF_RING_2"/>
    <property type="match status" value="1"/>
</dbReference>
<keyword evidence="8" id="KW-1185">Reference proteome</keyword>
<evidence type="ECO:0000256" key="2">
    <source>
        <dbReference type="ARBA" id="ARBA00022771"/>
    </source>
</evidence>
<dbReference type="EMBL" id="JALNTZ010000009">
    <property type="protein sequence ID" value="KAJ3640888.1"/>
    <property type="molecule type" value="Genomic_DNA"/>
</dbReference>
<evidence type="ECO:0000256" key="1">
    <source>
        <dbReference type="ARBA" id="ARBA00022723"/>
    </source>
</evidence>
<dbReference type="SUPFAM" id="SSF57850">
    <property type="entry name" value="RING/U-box"/>
    <property type="match status" value="2"/>
</dbReference>
<evidence type="ECO:0000256" key="4">
    <source>
        <dbReference type="PROSITE-ProRule" id="PRU00175"/>
    </source>
</evidence>
<name>A0AA38HNZ5_9CUCU</name>
<keyword evidence="3" id="KW-0862">Zinc</keyword>
<evidence type="ECO:0000259" key="5">
    <source>
        <dbReference type="PROSITE" id="PS50089"/>
    </source>
</evidence>
<dbReference type="InterPro" id="IPR045696">
    <property type="entry name" value="Ubox5_N"/>
</dbReference>
<dbReference type="Pfam" id="PF04564">
    <property type="entry name" value="U-box"/>
    <property type="match status" value="1"/>
</dbReference>
<dbReference type="InterPro" id="IPR017907">
    <property type="entry name" value="Znf_RING_CS"/>
</dbReference>
<feature type="domain" description="RING-type" evidence="5">
    <location>
        <begin position="311"/>
        <end position="346"/>
    </location>
</feature>
<reference evidence="7" key="1">
    <citation type="journal article" date="2023" name="G3 (Bethesda)">
        <title>Whole genome assemblies of Zophobas morio and Tenebrio molitor.</title>
        <authorList>
            <person name="Kaur S."/>
            <person name="Stinson S.A."/>
            <person name="diCenzo G.C."/>
        </authorList>
    </citation>
    <scope>NUCLEOTIDE SEQUENCE</scope>
    <source>
        <strain evidence="7">QUZm001</strain>
    </source>
</reference>
<dbReference type="GO" id="GO:0034450">
    <property type="term" value="F:ubiquitin-ubiquitin ligase activity"/>
    <property type="evidence" value="ECO:0007669"/>
    <property type="project" value="TreeGrafter"/>
</dbReference>
<dbReference type="GO" id="GO:0005634">
    <property type="term" value="C:nucleus"/>
    <property type="evidence" value="ECO:0007669"/>
    <property type="project" value="TreeGrafter"/>
</dbReference>
<dbReference type="Pfam" id="PF19318">
    <property type="entry name" value="DUF5918"/>
    <property type="match status" value="1"/>
</dbReference>